<evidence type="ECO:0000259" key="5">
    <source>
        <dbReference type="PROSITE" id="PS51935"/>
    </source>
</evidence>
<dbReference type="InterPro" id="IPR038765">
    <property type="entry name" value="Papain-like_cys_pep_sf"/>
</dbReference>
<dbReference type="Pfam" id="PF23795">
    <property type="entry name" value="SH3_YKFC_2nd"/>
    <property type="match status" value="1"/>
</dbReference>
<organism evidence="6 7">
    <name type="scientific">Pontibacillus salicampi</name>
    <dbReference type="NCBI Taxonomy" id="1449801"/>
    <lineage>
        <taxon>Bacteria</taxon>
        <taxon>Bacillati</taxon>
        <taxon>Bacillota</taxon>
        <taxon>Bacilli</taxon>
        <taxon>Bacillales</taxon>
        <taxon>Bacillaceae</taxon>
        <taxon>Pontibacillus</taxon>
    </lineage>
</organism>
<comment type="caution">
    <text evidence="6">The sequence shown here is derived from an EMBL/GenBank/DDBJ whole genome shotgun (WGS) entry which is preliminary data.</text>
</comment>
<gene>
    <name evidence="6" type="ORF">ACFFGV_17275</name>
</gene>
<keyword evidence="7" id="KW-1185">Reference proteome</keyword>
<evidence type="ECO:0000256" key="2">
    <source>
        <dbReference type="ARBA" id="ARBA00022670"/>
    </source>
</evidence>
<accession>A0ABV6LSH5</accession>
<dbReference type="InterPro" id="IPR057812">
    <property type="entry name" value="SH3_YKFC_2nd"/>
</dbReference>
<reference evidence="6 7" key="1">
    <citation type="submission" date="2024-09" db="EMBL/GenBank/DDBJ databases">
        <authorList>
            <person name="Sun Q."/>
            <person name="Mori K."/>
        </authorList>
    </citation>
    <scope>NUCLEOTIDE SEQUENCE [LARGE SCALE GENOMIC DNA]</scope>
    <source>
        <strain evidence="6 7">NCAIM B.02529</strain>
    </source>
</reference>
<dbReference type="PANTHER" id="PTHR47053:SF3">
    <property type="entry name" value="GAMMA-D-GLUTAMYL-L-LYSINE DIPEPTIDYL-PEPTIDASE"/>
    <property type="match status" value="1"/>
</dbReference>
<evidence type="ECO:0000313" key="7">
    <source>
        <dbReference type="Proteomes" id="UP001589836"/>
    </source>
</evidence>
<evidence type="ECO:0000256" key="4">
    <source>
        <dbReference type="ARBA" id="ARBA00022807"/>
    </source>
</evidence>
<evidence type="ECO:0000256" key="3">
    <source>
        <dbReference type="ARBA" id="ARBA00022801"/>
    </source>
</evidence>
<name>A0ABV6LSH5_9BACI</name>
<dbReference type="Gene3D" id="3.90.1720.10">
    <property type="entry name" value="endopeptidase domain like (from Nostoc punctiforme)"/>
    <property type="match status" value="1"/>
</dbReference>
<dbReference type="InterPro" id="IPR051202">
    <property type="entry name" value="Peptidase_C40"/>
</dbReference>
<sequence length="311" mass="34676">MSEQTKWIVQVPVATLWTTPDSARVIDEPGLTNPLRLDEWYARMTYEPRLALCSNNLVQSQMLFGEEVIVDRIKGYWAEIVVPSQASKKDKRGYPGWVPIHQIAEVDEHWNASTVARVITPSAPLLNTEGEHLFDVSYLTLLSVTGKAEDYVQVRTPEDGPAYVQALHVEVFASLDAIPQGNGEDVVAAGMQFIDLPYFWGGMSSFGYDCSGFSYNMLKAAGYEIPRDASDQVLSGKEIPLDEVAPGDLIYFAYEEGKGSVHHVAIYYGDGKMLHAPKTGKSIEVIPIEGTFYEKELCAARRFWHETEESS</sequence>
<dbReference type="SUPFAM" id="SSF54001">
    <property type="entry name" value="Cysteine proteinases"/>
    <property type="match status" value="1"/>
</dbReference>
<dbReference type="PANTHER" id="PTHR47053">
    <property type="entry name" value="MUREIN DD-ENDOPEPTIDASE MEPH-RELATED"/>
    <property type="match status" value="1"/>
</dbReference>
<dbReference type="Gene3D" id="2.30.30.40">
    <property type="entry name" value="SH3 Domains"/>
    <property type="match status" value="1"/>
</dbReference>
<evidence type="ECO:0000313" key="6">
    <source>
        <dbReference type="EMBL" id="MFC0525337.1"/>
    </source>
</evidence>
<evidence type="ECO:0000256" key="1">
    <source>
        <dbReference type="ARBA" id="ARBA00007074"/>
    </source>
</evidence>
<comment type="similarity">
    <text evidence="1">Belongs to the peptidase C40 family.</text>
</comment>
<dbReference type="PROSITE" id="PS51935">
    <property type="entry name" value="NLPC_P60"/>
    <property type="match status" value="1"/>
</dbReference>
<keyword evidence="4" id="KW-0788">Thiol protease</keyword>
<dbReference type="Proteomes" id="UP001589836">
    <property type="component" value="Unassembled WGS sequence"/>
</dbReference>
<feature type="domain" description="NlpC/P60" evidence="5">
    <location>
        <begin position="180"/>
        <end position="304"/>
    </location>
</feature>
<dbReference type="Pfam" id="PF00877">
    <property type="entry name" value="NLPC_P60"/>
    <property type="match status" value="1"/>
</dbReference>
<dbReference type="RefSeq" id="WP_377350487.1">
    <property type="nucleotide sequence ID" value="NZ_JBHLTP010000013.1"/>
</dbReference>
<keyword evidence="3" id="KW-0378">Hydrolase</keyword>
<dbReference type="InterPro" id="IPR000064">
    <property type="entry name" value="NLP_P60_dom"/>
</dbReference>
<dbReference type="EMBL" id="JBHLTP010000013">
    <property type="protein sequence ID" value="MFC0525337.1"/>
    <property type="molecule type" value="Genomic_DNA"/>
</dbReference>
<keyword evidence="2" id="KW-0645">Protease</keyword>
<protein>
    <submittedName>
        <fullName evidence="6">NlpC/P60 family protein</fullName>
    </submittedName>
</protein>
<proteinExistence type="inferred from homology"/>